<organism evidence="2 3">
    <name type="scientific">Sphaerobolus stellatus (strain SS14)</name>
    <dbReference type="NCBI Taxonomy" id="990650"/>
    <lineage>
        <taxon>Eukaryota</taxon>
        <taxon>Fungi</taxon>
        <taxon>Dikarya</taxon>
        <taxon>Basidiomycota</taxon>
        <taxon>Agaricomycotina</taxon>
        <taxon>Agaricomycetes</taxon>
        <taxon>Phallomycetidae</taxon>
        <taxon>Geastrales</taxon>
        <taxon>Sphaerobolaceae</taxon>
        <taxon>Sphaerobolus</taxon>
    </lineage>
</organism>
<dbReference type="PANTHER" id="PTHR24362">
    <property type="entry name" value="SERINE/THREONINE-PROTEIN KINASE NEK"/>
    <property type="match status" value="1"/>
</dbReference>
<dbReference type="PANTHER" id="PTHR24362:SF309">
    <property type="entry name" value="PROTEIN KINASE DOMAIN-CONTAINING PROTEIN"/>
    <property type="match status" value="1"/>
</dbReference>
<dbReference type="EMBL" id="KN837167">
    <property type="protein sequence ID" value="KIJ37682.1"/>
    <property type="molecule type" value="Genomic_DNA"/>
</dbReference>
<dbReference type="GO" id="GO:0005524">
    <property type="term" value="F:ATP binding"/>
    <property type="evidence" value="ECO:0007669"/>
    <property type="project" value="InterPro"/>
</dbReference>
<keyword evidence="3" id="KW-1185">Reference proteome</keyword>
<dbReference type="OrthoDB" id="1668230at2759"/>
<dbReference type="SUPFAM" id="SSF56112">
    <property type="entry name" value="Protein kinase-like (PK-like)"/>
    <property type="match status" value="1"/>
</dbReference>
<reference evidence="2 3" key="1">
    <citation type="submission" date="2014-06" db="EMBL/GenBank/DDBJ databases">
        <title>Evolutionary Origins and Diversification of the Mycorrhizal Mutualists.</title>
        <authorList>
            <consortium name="DOE Joint Genome Institute"/>
            <consortium name="Mycorrhizal Genomics Consortium"/>
            <person name="Kohler A."/>
            <person name="Kuo A."/>
            <person name="Nagy L.G."/>
            <person name="Floudas D."/>
            <person name="Copeland A."/>
            <person name="Barry K.W."/>
            <person name="Cichocki N."/>
            <person name="Veneault-Fourrey C."/>
            <person name="LaButti K."/>
            <person name="Lindquist E.A."/>
            <person name="Lipzen A."/>
            <person name="Lundell T."/>
            <person name="Morin E."/>
            <person name="Murat C."/>
            <person name="Riley R."/>
            <person name="Ohm R."/>
            <person name="Sun H."/>
            <person name="Tunlid A."/>
            <person name="Henrissat B."/>
            <person name="Grigoriev I.V."/>
            <person name="Hibbett D.S."/>
            <person name="Martin F."/>
        </authorList>
    </citation>
    <scope>NUCLEOTIDE SEQUENCE [LARGE SCALE GENOMIC DNA]</scope>
    <source>
        <strain evidence="2 3">SS14</strain>
    </source>
</reference>
<dbReference type="SMART" id="SM00220">
    <property type="entry name" value="S_TKc"/>
    <property type="match status" value="1"/>
</dbReference>
<feature type="domain" description="Protein kinase" evidence="1">
    <location>
        <begin position="21"/>
        <end position="286"/>
    </location>
</feature>
<protein>
    <recommendedName>
        <fullName evidence="1">Protein kinase domain-containing protein</fullName>
    </recommendedName>
</protein>
<evidence type="ECO:0000259" key="1">
    <source>
        <dbReference type="PROSITE" id="PS50011"/>
    </source>
</evidence>
<dbReference type="HOGENOM" id="CLU_963690_0_0_1"/>
<evidence type="ECO:0000313" key="3">
    <source>
        <dbReference type="Proteomes" id="UP000054279"/>
    </source>
</evidence>
<dbReference type="PROSITE" id="PS50011">
    <property type="entry name" value="PROTEIN_KINASE_DOM"/>
    <property type="match status" value="1"/>
</dbReference>
<dbReference type="Pfam" id="PF00069">
    <property type="entry name" value="Pkinase"/>
    <property type="match status" value="1"/>
</dbReference>
<dbReference type="AlphaFoldDB" id="A0A0C9V7Z4"/>
<dbReference type="InterPro" id="IPR008271">
    <property type="entry name" value="Ser/Thr_kinase_AS"/>
</dbReference>
<dbReference type="GO" id="GO:0004672">
    <property type="term" value="F:protein kinase activity"/>
    <property type="evidence" value="ECO:0007669"/>
    <property type="project" value="InterPro"/>
</dbReference>
<dbReference type="InterPro" id="IPR011009">
    <property type="entry name" value="Kinase-like_dom_sf"/>
</dbReference>
<dbReference type="PROSITE" id="PS00108">
    <property type="entry name" value="PROTEIN_KINASE_ST"/>
    <property type="match status" value="1"/>
</dbReference>
<dbReference type="InterPro" id="IPR000719">
    <property type="entry name" value="Prot_kinase_dom"/>
</dbReference>
<dbReference type="Proteomes" id="UP000054279">
    <property type="component" value="Unassembled WGS sequence"/>
</dbReference>
<evidence type="ECO:0000313" key="2">
    <source>
        <dbReference type="EMBL" id="KIJ37682.1"/>
    </source>
</evidence>
<gene>
    <name evidence="2" type="ORF">M422DRAFT_33591</name>
</gene>
<proteinExistence type="predicted"/>
<sequence>MNEDPRINAPFGSWPMDRIVEDLRGVLRIHDAGNVYIGVREDIAFKIFEEDAMSELPAYPDGKVYGPNPLHELRMMLVAGPDCSVQPLGRVFEEGKLVGFAMPYAQALAPGVLIGRENPNQRLKLSKEQKRSIIDKLRCLLDRLHAKGITHGDIKPANMLLYSDGEVRLCDWAVASMTGDKFIPYMMTVNYVSPHRARYPLELLTPAEDKYSLGMSIWEIWTDRVPFGDIDEEVLEQASLTGLLRPDINAVDDPTIAALITSYLDAGPPIKASLQTNRLCIQADFVATSCQANPQHVERRIVKCKACVEERSGHHPCDEPWIIPMSQPHFESSLCTGCEQV</sequence>
<name>A0A0C9V7Z4_SPHS4</name>
<accession>A0A0C9V7Z4</accession>
<dbReference type="Gene3D" id="1.10.510.10">
    <property type="entry name" value="Transferase(Phosphotransferase) domain 1"/>
    <property type="match status" value="1"/>
</dbReference>